<sequence>MGPTGPTLTAAQARRTALAAQGFADPLPRGAVTRRHLSRVLDRIALLQMDSVSVAVRAHYAPLFSRLGPYDRELLDRAAWAPPTARSPRLLAEYWAHEAALIPVRDWPLFRWRMDDYQHGRYQGGRAWSAKQHALRADIHAVIAESGPVSSGQVEDLLGMAKRVRRGTWWDRSDVKHMCEIMFAAGELSAVRRSGFFRHYDLAARVVGEEIAGREVGRDDAVTALVRRALHALGVATEADIRDYYRLPVTDTKHALQALTDAAEVDRVQVRGWGQQAYADPTRTTPRRVARSALLCPFDPLIFHRPRTERLFGFHYRIEIYVPEPKRVHGYYVFPYLLNDELVARVDLKTDRAAGVLRVLGAWAEPGLLDAGVDANTAAVSLAADLRLMADWLGVERVQVVDNGDLAPALRRVISG</sequence>
<dbReference type="STRING" id="1344003.SAMN05445060_1180"/>
<organism evidence="1 2">
    <name type="scientific">Williamsia sterculiae</name>
    <dbReference type="NCBI Taxonomy" id="1344003"/>
    <lineage>
        <taxon>Bacteria</taxon>
        <taxon>Bacillati</taxon>
        <taxon>Actinomycetota</taxon>
        <taxon>Actinomycetes</taxon>
        <taxon>Mycobacteriales</taxon>
        <taxon>Nocardiaceae</taxon>
        <taxon>Williamsia</taxon>
    </lineage>
</organism>
<dbReference type="InterPro" id="IPR009351">
    <property type="entry name" value="AlkZ-like"/>
</dbReference>
<dbReference type="PANTHER" id="PTHR30528">
    <property type="entry name" value="CYTOPLASMIC PROTEIN"/>
    <property type="match status" value="1"/>
</dbReference>
<dbReference type="RefSeq" id="WP_083709336.1">
    <property type="nucleotide sequence ID" value="NZ_FTNT01000003.1"/>
</dbReference>
<protein>
    <recommendedName>
        <fullName evidence="3">Winged helix-turn-helix domain-containing protein</fullName>
    </recommendedName>
</protein>
<dbReference type="Pfam" id="PF06224">
    <property type="entry name" value="AlkZ-like"/>
    <property type="match status" value="1"/>
</dbReference>
<dbReference type="Proteomes" id="UP000186218">
    <property type="component" value="Unassembled WGS sequence"/>
</dbReference>
<accession>A0A1N7ED30</accession>
<dbReference type="PANTHER" id="PTHR30528:SF0">
    <property type="entry name" value="CYTOPLASMIC PROTEIN"/>
    <property type="match status" value="1"/>
</dbReference>
<evidence type="ECO:0000313" key="1">
    <source>
        <dbReference type="EMBL" id="SIR86052.1"/>
    </source>
</evidence>
<reference evidence="1 2" key="1">
    <citation type="submission" date="2017-01" db="EMBL/GenBank/DDBJ databases">
        <authorList>
            <person name="Mah S.A."/>
            <person name="Swanson W.J."/>
            <person name="Moy G.W."/>
            <person name="Vacquier V.D."/>
        </authorList>
    </citation>
    <scope>NUCLEOTIDE SEQUENCE [LARGE SCALE GENOMIC DNA]</scope>
    <source>
        <strain evidence="1 2">CPCC 203464</strain>
    </source>
</reference>
<keyword evidence="2" id="KW-1185">Reference proteome</keyword>
<name>A0A1N7ED30_9NOCA</name>
<dbReference type="EMBL" id="FTNT01000003">
    <property type="protein sequence ID" value="SIR86052.1"/>
    <property type="molecule type" value="Genomic_DNA"/>
</dbReference>
<gene>
    <name evidence="1" type="ORF">SAMN05445060_1180</name>
</gene>
<dbReference type="AlphaFoldDB" id="A0A1N7ED30"/>
<proteinExistence type="predicted"/>
<evidence type="ECO:0000313" key="2">
    <source>
        <dbReference type="Proteomes" id="UP000186218"/>
    </source>
</evidence>
<evidence type="ECO:0008006" key="3">
    <source>
        <dbReference type="Google" id="ProtNLM"/>
    </source>
</evidence>